<evidence type="ECO:0000313" key="3">
    <source>
        <dbReference type="Proteomes" id="UP000087171"/>
    </source>
</evidence>
<dbReference type="PANTHER" id="PTHR34778">
    <property type="entry name" value="OS02G0580700 PROTEIN"/>
    <property type="match status" value="1"/>
</dbReference>
<feature type="compositionally biased region" description="Polar residues" evidence="2">
    <location>
        <begin position="493"/>
        <end position="503"/>
    </location>
</feature>
<evidence type="ECO:0000256" key="2">
    <source>
        <dbReference type="SAM" id="MobiDB-lite"/>
    </source>
</evidence>
<feature type="compositionally biased region" description="Basic and acidic residues" evidence="2">
    <location>
        <begin position="476"/>
        <end position="492"/>
    </location>
</feature>
<dbReference type="PANTHER" id="PTHR34778:SF2">
    <property type="entry name" value="OS02G0580700 PROTEIN"/>
    <property type="match status" value="1"/>
</dbReference>
<evidence type="ECO:0000256" key="1">
    <source>
        <dbReference type="SAM" id="Coils"/>
    </source>
</evidence>
<gene>
    <name evidence="4" type="primary">LOC101502916</name>
</gene>
<feature type="compositionally biased region" description="Basic and acidic residues" evidence="2">
    <location>
        <begin position="570"/>
        <end position="581"/>
    </location>
</feature>
<dbReference type="RefSeq" id="XP_004508813.1">
    <property type="nucleotide sequence ID" value="XM_004508756.2"/>
</dbReference>
<dbReference type="Proteomes" id="UP000087171">
    <property type="component" value="Chromosome Ca7"/>
</dbReference>
<reference evidence="3" key="1">
    <citation type="journal article" date="2013" name="Nat. Biotechnol.">
        <title>Draft genome sequence of chickpea (Cicer arietinum) provides a resource for trait improvement.</title>
        <authorList>
            <person name="Varshney R.K."/>
            <person name="Song C."/>
            <person name="Saxena R.K."/>
            <person name="Azam S."/>
            <person name="Yu S."/>
            <person name="Sharpe A.G."/>
            <person name="Cannon S."/>
            <person name="Baek J."/>
            <person name="Rosen B.D."/>
            <person name="Tar'an B."/>
            <person name="Millan T."/>
            <person name="Zhang X."/>
            <person name="Ramsay L.D."/>
            <person name="Iwata A."/>
            <person name="Wang Y."/>
            <person name="Nelson W."/>
            <person name="Farmer A.D."/>
            <person name="Gaur P.M."/>
            <person name="Soderlund C."/>
            <person name="Penmetsa R.V."/>
            <person name="Xu C."/>
            <person name="Bharti A.K."/>
            <person name="He W."/>
            <person name="Winter P."/>
            <person name="Zhao S."/>
            <person name="Hane J.K."/>
            <person name="Carrasquilla-Garcia N."/>
            <person name="Condie J.A."/>
            <person name="Upadhyaya H.D."/>
            <person name="Luo M.C."/>
            <person name="Thudi M."/>
            <person name="Gowda C.L."/>
            <person name="Singh N.P."/>
            <person name="Lichtenzveig J."/>
            <person name="Gali K.K."/>
            <person name="Rubio J."/>
            <person name="Nadarajan N."/>
            <person name="Dolezel J."/>
            <person name="Bansal K.C."/>
            <person name="Xu X."/>
            <person name="Edwards D."/>
            <person name="Zhang G."/>
            <person name="Kahl G."/>
            <person name="Gil J."/>
            <person name="Singh K.B."/>
            <person name="Datta S.K."/>
            <person name="Jackson S.A."/>
            <person name="Wang J."/>
            <person name="Cook D.R."/>
        </authorList>
    </citation>
    <scope>NUCLEOTIDE SEQUENCE [LARGE SCALE GENOMIC DNA]</scope>
    <source>
        <strain evidence="3">cv. CDC Frontier</strain>
    </source>
</reference>
<sequence length="614" mass="69175">MDDSEKLTALKKAYADIILNTAKEAAARIMVSERKSTRFQQELASTKDEALRMLLRLKQMLDSKVKEAELTSLSQQKKIDELEAQLQEAEEIVRDLRAELRETQAELENVTKHQMNPPVKQNIKGEVFAARENFLQVNRHDHYDGSVHSAPDIQFESVPVSDTRCPVVNGTHNGSKLFVPRDHANNCYIHNPDFASIVIRRKEPELYRNGCTQRIRAFDRSVFDGNVSVSGNVDNARDETLVGAHEEGKEMTVTANGKADIIYEKEKPDELKLMKADADLVKVPVRKQHVRFKKRKIHQSRLHSKHLKGTNKESYLSVAKSSPHVLENNDPSEVNSSMAHENEVLKDLMSPLAKAPTDTTTIVEQPDEVKVVKASVVKDLRFRRWLTHRSRLRSDRVMKTNKEPYPSSAKDSRHALDDSDPSKVISSTAHENEAQKDLMSPSAIAPADATTAVEQLGSHTNTKKGEEFLKGCSSRNKIEDDKEPLDKSDLTRQESLSTESTEVNGCKDVAAADGSPNKMDPKVSDVDEKVSSRFENDKFLKYTFRRKRKKGLVSSDDAGCSPDNSNSKKICGEKQNGHVEPQKSCTITESSRESRRLAQVARQLISLSEKKWWQ</sequence>
<feature type="region of interest" description="Disordered" evidence="2">
    <location>
        <begin position="550"/>
        <end position="592"/>
    </location>
</feature>
<dbReference type="OrthoDB" id="657513at2759"/>
<feature type="region of interest" description="Disordered" evidence="2">
    <location>
        <begin position="396"/>
        <end position="424"/>
    </location>
</feature>
<feature type="region of interest" description="Disordered" evidence="2">
    <location>
        <begin position="457"/>
        <end position="529"/>
    </location>
</feature>
<name>A0A1S2YRK9_CICAR</name>
<keyword evidence="3" id="KW-1185">Reference proteome</keyword>
<accession>A0A1S2YRK9</accession>
<dbReference type="AlphaFoldDB" id="A0A1S2YRK9"/>
<keyword evidence="1" id="KW-0175">Coiled coil</keyword>
<feature type="coiled-coil region" evidence="1">
    <location>
        <begin position="65"/>
        <end position="113"/>
    </location>
</feature>
<evidence type="ECO:0000313" key="4">
    <source>
        <dbReference type="RefSeq" id="XP_004508813.1"/>
    </source>
</evidence>
<proteinExistence type="predicted"/>
<protein>
    <submittedName>
        <fullName evidence="4">Uncharacterized protein LOC101502916 isoform X2</fullName>
    </submittedName>
</protein>
<feature type="compositionally biased region" description="Basic and acidic residues" evidence="2">
    <location>
        <begin position="410"/>
        <end position="421"/>
    </location>
</feature>
<organism evidence="3 4">
    <name type="scientific">Cicer arietinum</name>
    <name type="common">Chickpea</name>
    <name type="synonym">Garbanzo</name>
    <dbReference type="NCBI Taxonomy" id="3827"/>
    <lineage>
        <taxon>Eukaryota</taxon>
        <taxon>Viridiplantae</taxon>
        <taxon>Streptophyta</taxon>
        <taxon>Embryophyta</taxon>
        <taxon>Tracheophyta</taxon>
        <taxon>Spermatophyta</taxon>
        <taxon>Magnoliopsida</taxon>
        <taxon>eudicotyledons</taxon>
        <taxon>Gunneridae</taxon>
        <taxon>Pentapetalae</taxon>
        <taxon>rosids</taxon>
        <taxon>fabids</taxon>
        <taxon>Fabales</taxon>
        <taxon>Fabaceae</taxon>
        <taxon>Papilionoideae</taxon>
        <taxon>50 kb inversion clade</taxon>
        <taxon>NPAAA clade</taxon>
        <taxon>Hologalegina</taxon>
        <taxon>IRL clade</taxon>
        <taxon>Cicereae</taxon>
        <taxon>Cicer</taxon>
    </lineage>
</organism>
<reference evidence="4" key="2">
    <citation type="submission" date="2025-08" db="UniProtKB">
        <authorList>
            <consortium name="RefSeq"/>
        </authorList>
    </citation>
    <scope>IDENTIFICATION</scope>
    <source>
        <tissue evidence="4">Etiolated seedlings</tissue>
    </source>
</reference>
<feature type="compositionally biased region" description="Basic and acidic residues" evidence="2">
    <location>
        <begin position="519"/>
        <end position="529"/>
    </location>
</feature>